<sequence length="179" mass="19348">MTFKRMASAAALFSSVGIGLNLGIAAPAQADPVIQGVYTYTQEDGRTDTWGVWPSCVPTVGDLREPLELAVACRLHVETQRVSRGGDARLVGGQWTYSTTVMEGIECSDGSWAPITETYKFDDIALRGTRSVANNEACGGTLAPAIHTFPFTLAYKEPLKTQIKVYPLDCEPGGLRWCT</sequence>
<keyword evidence="1" id="KW-0732">Signal</keyword>
<gene>
    <name evidence="2" type="ORF">MBOE_35550</name>
</gene>
<dbReference type="Proteomes" id="UP000466683">
    <property type="component" value="Chromosome"/>
</dbReference>
<organism evidence="2 3">
    <name type="scientific">Mycolicibacterium boenickei</name>
    <dbReference type="NCBI Taxonomy" id="146017"/>
    <lineage>
        <taxon>Bacteria</taxon>
        <taxon>Bacillati</taxon>
        <taxon>Actinomycetota</taxon>
        <taxon>Actinomycetes</taxon>
        <taxon>Mycobacteriales</taxon>
        <taxon>Mycobacteriaceae</taxon>
        <taxon>Mycolicibacterium</taxon>
    </lineage>
</organism>
<feature type="signal peptide" evidence="1">
    <location>
        <begin position="1"/>
        <end position="30"/>
    </location>
</feature>
<proteinExistence type="predicted"/>
<evidence type="ECO:0008006" key="4">
    <source>
        <dbReference type="Google" id="ProtNLM"/>
    </source>
</evidence>
<keyword evidence="3" id="KW-1185">Reference proteome</keyword>
<protein>
    <recommendedName>
        <fullName evidence="4">Secreted protein</fullName>
    </recommendedName>
</protein>
<feature type="chain" id="PRO_5045664777" description="Secreted protein" evidence="1">
    <location>
        <begin position="31"/>
        <end position="179"/>
    </location>
</feature>
<reference evidence="2 3" key="1">
    <citation type="journal article" date="2019" name="Emerg. Microbes Infect.">
        <title>Comprehensive subspecies identification of 175 nontuberculous mycobacteria species based on 7547 genomic profiles.</title>
        <authorList>
            <person name="Matsumoto Y."/>
            <person name="Kinjo T."/>
            <person name="Motooka D."/>
            <person name="Nabeya D."/>
            <person name="Jung N."/>
            <person name="Uechi K."/>
            <person name="Horii T."/>
            <person name="Iida T."/>
            <person name="Fujita J."/>
            <person name="Nakamura S."/>
        </authorList>
    </citation>
    <scope>NUCLEOTIDE SEQUENCE [LARGE SCALE GENOMIC DNA]</scope>
    <source>
        <strain evidence="2 3">JCM 15653</strain>
    </source>
</reference>
<evidence type="ECO:0000256" key="1">
    <source>
        <dbReference type="SAM" id="SignalP"/>
    </source>
</evidence>
<evidence type="ECO:0000313" key="2">
    <source>
        <dbReference type="EMBL" id="BBX91906.1"/>
    </source>
</evidence>
<evidence type="ECO:0000313" key="3">
    <source>
        <dbReference type="Proteomes" id="UP000466683"/>
    </source>
</evidence>
<name>A0ABM7IYG8_9MYCO</name>
<dbReference type="EMBL" id="AP022579">
    <property type="protein sequence ID" value="BBX91906.1"/>
    <property type="molecule type" value="Genomic_DNA"/>
</dbReference>
<accession>A0ABM7IYG8</accession>